<dbReference type="GO" id="GO:0046677">
    <property type="term" value="P:response to antibiotic"/>
    <property type="evidence" value="ECO:0007669"/>
    <property type="project" value="TreeGrafter"/>
</dbReference>
<dbReference type="GO" id="GO:0005886">
    <property type="term" value="C:plasma membrane"/>
    <property type="evidence" value="ECO:0007669"/>
    <property type="project" value="TreeGrafter"/>
</dbReference>
<dbReference type="Gene3D" id="2.40.50.100">
    <property type="match status" value="1"/>
</dbReference>
<evidence type="ECO:0000259" key="7">
    <source>
        <dbReference type="Pfam" id="PF25944"/>
    </source>
</evidence>
<feature type="domain" description="Multidrug resistance protein MdtA-like beta-barrel" evidence="7">
    <location>
        <begin position="210"/>
        <end position="299"/>
    </location>
</feature>
<reference evidence="9" key="1">
    <citation type="journal article" date="2014" name="Int. J. Syst. Evol. Microbiol.">
        <title>Complete genome sequence of Corynebacterium casei LMG S-19264T (=DSM 44701T), isolated from a smear-ripened cheese.</title>
        <authorList>
            <consortium name="US DOE Joint Genome Institute (JGI-PGF)"/>
            <person name="Walter F."/>
            <person name="Albersmeier A."/>
            <person name="Kalinowski J."/>
            <person name="Ruckert C."/>
        </authorList>
    </citation>
    <scope>NUCLEOTIDE SEQUENCE</scope>
    <source>
        <strain evidence="9">CGMCC 1.15082</strain>
    </source>
</reference>
<dbReference type="Pfam" id="PF25876">
    <property type="entry name" value="HH_MFP_RND"/>
    <property type="match status" value="1"/>
</dbReference>
<dbReference type="EMBL" id="BMHH01000022">
    <property type="protein sequence ID" value="GGB07219.1"/>
    <property type="molecule type" value="Genomic_DNA"/>
</dbReference>
<evidence type="ECO:0000313" key="10">
    <source>
        <dbReference type="Proteomes" id="UP000646478"/>
    </source>
</evidence>
<proteinExistence type="inferred from homology"/>
<reference evidence="9" key="2">
    <citation type="submission" date="2020-09" db="EMBL/GenBank/DDBJ databases">
        <authorList>
            <person name="Sun Q."/>
            <person name="Zhou Y."/>
        </authorList>
    </citation>
    <scope>NUCLEOTIDE SEQUENCE</scope>
    <source>
        <strain evidence="9">CGMCC 1.15082</strain>
    </source>
</reference>
<feature type="domain" description="Multidrug resistance protein MdtA-like C-terminal permuted SH3" evidence="8">
    <location>
        <begin position="305"/>
        <end position="365"/>
    </location>
</feature>
<dbReference type="Gene3D" id="2.40.30.170">
    <property type="match status" value="1"/>
</dbReference>
<evidence type="ECO:0000259" key="8">
    <source>
        <dbReference type="Pfam" id="PF25967"/>
    </source>
</evidence>
<comment type="caution">
    <text evidence="9">The sequence shown here is derived from an EMBL/GenBank/DDBJ whole genome shotgun (WGS) entry which is preliminary data.</text>
</comment>
<evidence type="ECO:0000259" key="5">
    <source>
        <dbReference type="Pfam" id="PF25876"/>
    </source>
</evidence>
<dbReference type="FunFam" id="2.40.420.20:FF:000001">
    <property type="entry name" value="Efflux RND transporter periplasmic adaptor subunit"/>
    <property type="match status" value="1"/>
</dbReference>
<dbReference type="PANTHER" id="PTHR30158:SF3">
    <property type="entry name" value="MULTIDRUG EFFLUX PUMP SUBUNIT ACRA-RELATED"/>
    <property type="match status" value="1"/>
</dbReference>
<dbReference type="Pfam" id="PF25944">
    <property type="entry name" value="Beta-barrel_RND"/>
    <property type="match status" value="1"/>
</dbReference>
<dbReference type="InterPro" id="IPR058627">
    <property type="entry name" value="MdtA-like_C"/>
</dbReference>
<comment type="subcellular location">
    <subcellularLocation>
        <location evidence="1">Periplasm</location>
    </subcellularLocation>
</comment>
<gene>
    <name evidence="9" type="ORF">GCM10011491_39160</name>
</gene>
<dbReference type="InterPro" id="IPR006143">
    <property type="entry name" value="RND_pump_MFP"/>
</dbReference>
<sequence>MTGLQQAVRSLALICVWLPLASCSGETDTSKAGAAPQAEVSVVEVKAETLPVVTELPGRVAPMMTADVRPRITGMVFKRVFEQGSTVKEGDVLYIIDPAPFRAKVEAAKAALDFAIAAQALAKQRADRQAELLRKGVASKDSTDTAVATLAQSNADVDRARADLTTAELELQYTEIRAPISGKIGRALVTQGALVSPTSDIMASLQQIDPVYVDFTQPADSVIALKNALAEGKLQADAPGSARLKLLSTGGEPYPHDGKLLFSEASVNSATGQIILRGEFPNPEMNLLPGMYVRGRLEQAALDGALAVPEQAVQRDTAGNAQLYVVADGKVQLRTVTLGWIVDGRWVVMKGINPGDRVVVEGFQRIAPGAPVKTTPWTNPSLASADSSDKG</sequence>
<accession>A0A916SM37</accession>
<dbReference type="InterPro" id="IPR058626">
    <property type="entry name" value="MdtA-like_b-barrel"/>
</dbReference>
<dbReference type="GO" id="GO:0022857">
    <property type="term" value="F:transmembrane transporter activity"/>
    <property type="evidence" value="ECO:0007669"/>
    <property type="project" value="InterPro"/>
</dbReference>
<dbReference type="Gene3D" id="2.40.420.20">
    <property type="match status" value="1"/>
</dbReference>
<evidence type="ECO:0000256" key="4">
    <source>
        <dbReference type="SAM" id="MobiDB-lite"/>
    </source>
</evidence>
<feature type="region of interest" description="Disordered" evidence="4">
    <location>
        <begin position="371"/>
        <end position="391"/>
    </location>
</feature>
<keyword evidence="10" id="KW-1185">Reference proteome</keyword>
<keyword evidence="3" id="KW-0574">Periplasm</keyword>
<dbReference type="GO" id="GO:0042597">
    <property type="term" value="C:periplasmic space"/>
    <property type="evidence" value="ECO:0007669"/>
    <property type="project" value="UniProtKB-SubCell"/>
</dbReference>
<protein>
    <submittedName>
        <fullName evidence="9">MexE family multidrug efflux RND transporter periplasmic adaptor subunit</fullName>
    </submittedName>
</protein>
<dbReference type="RefSeq" id="WP_188825878.1">
    <property type="nucleotide sequence ID" value="NZ_BMHH01000022.1"/>
</dbReference>
<feature type="domain" description="Multidrug resistance protein MdtA-like alpha-helical hairpin" evidence="5">
    <location>
        <begin position="106"/>
        <end position="174"/>
    </location>
</feature>
<dbReference type="NCBIfam" id="TIGR01730">
    <property type="entry name" value="RND_mfp"/>
    <property type="match status" value="1"/>
</dbReference>
<dbReference type="Proteomes" id="UP000646478">
    <property type="component" value="Unassembled WGS sequence"/>
</dbReference>
<evidence type="ECO:0000256" key="3">
    <source>
        <dbReference type="ARBA" id="ARBA00022764"/>
    </source>
</evidence>
<dbReference type="Gene3D" id="1.10.287.470">
    <property type="entry name" value="Helix hairpin bin"/>
    <property type="match status" value="1"/>
</dbReference>
<evidence type="ECO:0000256" key="2">
    <source>
        <dbReference type="ARBA" id="ARBA00009477"/>
    </source>
</evidence>
<organism evidence="9 10">
    <name type="scientific">Brucella endophytica</name>
    <dbReference type="NCBI Taxonomy" id="1963359"/>
    <lineage>
        <taxon>Bacteria</taxon>
        <taxon>Pseudomonadati</taxon>
        <taxon>Pseudomonadota</taxon>
        <taxon>Alphaproteobacteria</taxon>
        <taxon>Hyphomicrobiales</taxon>
        <taxon>Brucellaceae</taxon>
        <taxon>Brucella/Ochrobactrum group</taxon>
        <taxon>Brucella</taxon>
    </lineage>
</organism>
<comment type="similarity">
    <text evidence="2">Belongs to the membrane fusion protein (MFP) (TC 8.A.1) family.</text>
</comment>
<dbReference type="Pfam" id="PF25917">
    <property type="entry name" value="BSH_RND"/>
    <property type="match status" value="1"/>
</dbReference>
<dbReference type="PANTHER" id="PTHR30158">
    <property type="entry name" value="ACRA/E-RELATED COMPONENT OF DRUG EFFLUX TRANSPORTER"/>
    <property type="match status" value="1"/>
</dbReference>
<dbReference type="InterPro" id="IPR058624">
    <property type="entry name" value="MdtA-like_HH"/>
</dbReference>
<dbReference type="InterPro" id="IPR058625">
    <property type="entry name" value="MdtA-like_BSH"/>
</dbReference>
<evidence type="ECO:0000256" key="1">
    <source>
        <dbReference type="ARBA" id="ARBA00004418"/>
    </source>
</evidence>
<feature type="domain" description="Multidrug resistance protein MdtA-like barrel-sandwich hybrid" evidence="6">
    <location>
        <begin position="65"/>
        <end position="196"/>
    </location>
</feature>
<evidence type="ECO:0000313" key="9">
    <source>
        <dbReference type="EMBL" id="GGB07219.1"/>
    </source>
</evidence>
<dbReference type="Pfam" id="PF25967">
    <property type="entry name" value="RND-MFP_C"/>
    <property type="match status" value="1"/>
</dbReference>
<name>A0A916SM37_9HYPH</name>
<dbReference type="SUPFAM" id="SSF111369">
    <property type="entry name" value="HlyD-like secretion proteins"/>
    <property type="match status" value="1"/>
</dbReference>
<evidence type="ECO:0000259" key="6">
    <source>
        <dbReference type="Pfam" id="PF25917"/>
    </source>
</evidence>
<dbReference type="AlphaFoldDB" id="A0A916SM37"/>
<feature type="compositionally biased region" description="Polar residues" evidence="4">
    <location>
        <begin position="375"/>
        <end position="391"/>
    </location>
</feature>